<dbReference type="AlphaFoldDB" id="A0A2V1JWE4"/>
<dbReference type="GO" id="GO:0008237">
    <property type="term" value="F:metallopeptidase activity"/>
    <property type="evidence" value="ECO:0007669"/>
    <property type="project" value="UniProtKB-KW"/>
</dbReference>
<keyword evidence="2" id="KW-0645">Protease</keyword>
<name>A0A2V1JWE4_9BURK</name>
<protein>
    <submittedName>
        <fullName evidence="2">CPBP family intramembrane metalloprotease</fullName>
    </submittedName>
</protein>
<keyword evidence="2" id="KW-0482">Metalloprotease</keyword>
<evidence type="ECO:0000313" key="3">
    <source>
        <dbReference type="Proteomes" id="UP000245212"/>
    </source>
</evidence>
<keyword evidence="2" id="KW-0378">Hydrolase</keyword>
<comment type="caution">
    <text evidence="2">The sequence shown here is derived from an EMBL/GenBank/DDBJ whole genome shotgun (WGS) entry which is preliminary data.</text>
</comment>
<gene>
    <name evidence="2" type="ORF">DD235_11305</name>
</gene>
<dbReference type="EMBL" id="QETA01000004">
    <property type="protein sequence ID" value="PWF22655.1"/>
    <property type="molecule type" value="Genomic_DNA"/>
</dbReference>
<feature type="transmembrane region" description="Helical" evidence="1">
    <location>
        <begin position="134"/>
        <end position="155"/>
    </location>
</feature>
<feature type="transmembrane region" description="Helical" evidence="1">
    <location>
        <begin position="246"/>
        <end position="268"/>
    </location>
</feature>
<keyword evidence="3" id="KW-1185">Reference proteome</keyword>
<sequence length="271" mass="30970">MAATRFREDFRQFRAFLRRPHLRHAPRSPGLSGMGATALDWTQGLDVRRLLCWAACLWFSNIFVLGPLVLMAIGAGGATHRLDMNNIPWLAALAWAPLVEELLFRYGLRRPFQSLWLLPAMLAITLLGPKNPAIVAVVVVLVLLWLPASLGKWLWRRGCALLPKMAWRSVWAGSLRAGRWRWLRRYRRAFPWLFHLSVLLFAGMHWMNYEMNQMPLWLMPLLVLPQWLTGLVLAWNRVRHGIASSILLHAIFNSGPLLLIALFMLGGADLS</sequence>
<accession>A0A2V1JWE4</accession>
<feature type="transmembrane region" description="Helical" evidence="1">
    <location>
        <begin position="50"/>
        <end position="75"/>
    </location>
</feature>
<keyword evidence="1" id="KW-0812">Transmembrane</keyword>
<evidence type="ECO:0000256" key="1">
    <source>
        <dbReference type="SAM" id="Phobius"/>
    </source>
</evidence>
<feature type="transmembrane region" description="Helical" evidence="1">
    <location>
        <begin position="111"/>
        <end position="128"/>
    </location>
</feature>
<keyword evidence="1" id="KW-1133">Transmembrane helix</keyword>
<dbReference type="GO" id="GO:0006508">
    <property type="term" value="P:proteolysis"/>
    <property type="evidence" value="ECO:0007669"/>
    <property type="project" value="UniProtKB-KW"/>
</dbReference>
<organism evidence="2 3">
    <name type="scientific">Corticimicrobacter populi</name>
    <dbReference type="NCBI Taxonomy" id="2175229"/>
    <lineage>
        <taxon>Bacteria</taxon>
        <taxon>Pseudomonadati</taxon>
        <taxon>Pseudomonadota</taxon>
        <taxon>Betaproteobacteria</taxon>
        <taxon>Burkholderiales</taxon>
        <taxon>Alcaligenaceae</taxon>
        <taxon>Corticimicrobacter</taxon>
    </lineage>
</organism>
<feature type="transmembrane region" description="Helical" evidence="1">
    <location>
        <begin position="214"/>
        <end position="234"/>
    </location>
</feature>
<reference evidence="3" key="1">
    <citation type="submission" date="2018-05" db="EMBL/GenBank/DDBJ databases">
        <authorList>
            <person name="Li Y."/>
        </authorList>
    </citation>
    <scope>NUCLEOTIDE SEQUENCE [LARGE SCALE GENOMIC DNA]</scope>
    <source>
        <strain evidence="3">3d-2-2</strain>
    </source>
</reference>
<dbReference type="RefSeq" id="WP_109062180.1">
    <property type="nucleotide sequence ID" value="NZ_QETA01000004.1"/>
</dbReference>
<dbReference type="Proteomes" id="UP000245212">
    <property type="component" value="Unassembled WGS sequence"/>
</dbReference>
<feature type="transmembrane region" description="Helical" evidence="1">
    <location>
        <begin position="189"/>
        <end position="208"/>
    </location>
</feature>
<proteinExistence type="predicted"/>
<evidence type="ECO:0000313" key="2">
    <source>
        <dbReference type="EMBL" id="PWF22655.1"/>
    </source>
</evidence>
<keyword evidence="1" id="KW-0472">Membrane</keyword>
<feature type="transmembrane region" description="Helical" evidence="1">
    <location>
        <begin position="87"/>
        <end position="104"/>
    </location>
</feature>